<name>A0A699GHU4_TANCI</name>
<dbReference type="EMBL" id="BKCJ010000051">
    <property type="protein sequence ID" value="GEU29210.1"/>
    <property type="molecule type" value="Genomic_DNA"/>
</dbReference>
<dbReference type="InterPro" id="IPR057670">
    <property type="entry name" value="SH3_retrovirus"/>
</dbReference>
<evidence type="ECO:0000313" key="5">
    <source>
        <dbReference type="EMBL" id="GEU29210.1"/>
    </source>
</evidence>
<evidence type="ECO:0000256" key="1">
    <source>
        <dbReference type="SAM" id="Coils"/>
    </source>
</evidence>
<sequence>MDRDTVQLETAVSTISQEYLLEFTSEYGIPEFLHPELPGQRTRSFFWVDERVFPTAVDWRTNALKDEMPVTNTYSRVDVAMLNTRRTPIYKQPKTLLCLVGLSQRYFLGDDVYPTFLHDDDRKMDLFNLIIAPNPTKVKTGLHPRAAHEVPLLTAIASRVIDMEDPDAATESFGTPSTIEKSPLDFDNENPSQQITEGKGTEDQAQETMAPEIPAPWKCVCHESYSRSRRRGGDCCHGTPIEQKSAVKGSTMGGKSLASTGLESGSTFSAPAPQETPADVSDPDPLSSSYGAAVAGDPDYEKSSSFTSLVGSPGNIYQSGWSVTNDCRLYTSVAYQDVVDHIVPLGYFSELRHLPNDDFLGQYNMKLARQVAMGFGMRLRFEQETSNLKTLLEAEADMKKAAEAKNDDLTKELESLRTQFSDLQMDARLDALSIDFDEELYPHMLTEIAGRRWVIGHGLRLAVMKCGESPELRQAFANVVSAGLVKGMSEGLAYGIEHGKADRDLEVVEAYDPEANSKYFQALQELKYLKYPIVDQLEGLKDALMEVIMASLHLESDSREDAPTWIRNLRPSTSQLKIHVYPEVRDPRNPWAVKGEMLLEDAITDNVSRAEKKKKCRVVCHTHRVGFAHHAKSDGFHVSVPTVAPQGLVVLLADTATQTKTSEDDASPRLLRSKSLPPMYNLDWPDGENLHKMKEKRDQCILVGYSTQSKGYRVYNKRTRMIVESINIRFDEIKEVRETSIANNTSGLIPQRQKASDYDNPDPVPQRQDVSSSADAHVSSQQELDLLFGPLYDGFFNAGSNPQDKQPLTNIPSTSAPSTHTDVHAEENNNDQAEEGEHVQDDEFTNPFYAPTQDVAESSSHNIGNSNVPTFNQPQVSKYRRTKDHPLEQVRGNPLRPVQTRQQLATDSEMCIYALTVSTAKPKNIKEAMDDSAWIEAMQEELHQFDRFQDEDQTVIHNKARLVAKGYAHEEGIDFEESFALVARFIAYAAHKSFPIYQMDVKTAFLNGPLKEEVYVAQLDGFVDPDHPEKVY</sequence>
<proteinExistence type="predicted"/>
<feature type="region of interest" description="Disordered" evidence="2">
    <location>
        <begin position="246"/>
        <end position="294"/>
    </location>
</feature>
<keyword evidence="1" id="KW-0175">Coiled coil</keyword>
<accession>A0A699GHU4</accession>
<feature type="domain" description="Retroviral polymerase SH3-like" evidence="4">
    <location>
        <begin position="688"/>
        <end position="739"/>
    </location>
</feature>
<dbReference type="Pfam" id="PF25597">
    <property type="entry name" value="SH3_retrovirus"/>
    <property type="match status" value="1"/>
</dbReference>
<dbReference type="InterPro" id="IPR013103">
    <property type="entry name" value="RVT_2"/>
</dbReference>
<evidence type="ECO:0000259" key="3">
    <source>
        <dbReference type="Pfam" id="PF07727"/>
    </source>
</evidence>
<dbReference type="AlphaFoldDB" id="A0A699GHU4"/>
<gene>
    <name evidence="5" type="ORF">Tci_001188</name>
</gene>
<feature type="compositionally biased region" description="Polar residues" evidence="2">
    <location>
        <begin position="798"/>
        <end position="820"/>
    </location>
</feature>
<feature type="region of interest" description="Disordered" evidence="2">
    <location>
        <begin position="798"/>
        <end position="839"/>
    </location>
</feature>
<feature type="compositionally biased region" description="Polar residues" evidence="2">
    <location>
        <begin position="855"/>
        <end position="876"/>
    </location>
</feature>
<feature type="domain" description="Reverse transcriptase Ty1/copia-type" evidence="3">
    <location>
        <begin position="949"/>
        <end position="1032"/>
    </location>
</feature>
<evidence type="ECO:0000256" key="2">
    <source>
        <dbReference type="SAM" id="MobiDB-lite"/>
    </source>
</evidence>
<feature type="compositionally biased region" description="Low complexity" evidence="2">
    <location>
        <begin position="768"/>
        <end position="778"/>
    </location>
</feature>
<feature type="region of interest" description="Disordered" evidence="2">
    <location>
        <begin position="167"/>
        <end position="211"/>
    </location>
</feature>
<comment type="caution">
    <text evidence="5">The sequence shown here is derived from an EMBL/GenBank/DDBJ whole genome shotgun (WGS) entry which is preliminary data.</text>
</comment>
<feature type="region of interest" description="Disordered" evidence="2">
    <location>
        <begin position="744"/>
        <end position="778"/>
    </location>
</feature>
<evidence type="ECO:0000259" key="4">
    <source>
        <dbReference type="Pfam" id="PF25597"/>
    </source>
</evidence>
<feature type="compositionally biased region" description="Polar residues" evidence="2">
    <location>
        <begin position="257"/>
        <end position="269"/>
    </location>
</feature>
<feature type="region of interest" description="Disordered" evidence="2">
    <location>
        <begin position="855"/>
        <end position="879"/>
    </location>
</feature>
<dbReference type="Pfam" id="PF07727">
    <property type="entry name" value="RVT_2"/>
    <property type="match status" value="1"/>
</dbReference>
<feature type="coiled-coil region" evidence="1">
    <location>
        <begin position="392"/>
        <end position="426"/>
    </location>
</feature>
<organism evidence="5">
    <name type="scientific">Tanacetum cinerariifolium</name>
    <name type="common">Dalmatian daisy</name>
    <name type="synonym">Chrysanthemum cinerariifolium</name>
    <dbReference type="NCBI Taxonomy" id="118510"/>
    <lineage>
        <taxon>Eukaryota</taxon>
        <taxon>Viridiplantae</taxon>
        <taxon>Streptophyta</taxon>
        <taxon>Embryophyta</taxon>
        <taxon>Tracheophyta</taxon>
        <taxon>Spermatophyta</taxon>
        <taxon>Magnoliopsida</taxon>
        <taxon>eudicotyledons</taxon>
        <taxon>Gunneridae</taxon>
        <taxon>Pentapetalae</taxon>
        <taxon>asterids</taxon>
        <taxon>campanulids</taxon>
        <taxon>Asterales</taxon>
        <taxon>Asteraceae</taxon>
        <taxon>Asteroideae</taxon>
        <taxon>Anthemideae</taxon>
        <taxon>Anthemidinae</taxon>
        <taxon>Tanacetum</taxon>
    </lineage>
</organism>
<protein>
    <submittedName>
        <fullName evidence="5">Uncharacterized protein</fullName>
    </submittedName>
</protein>
<reference evidence="5" key="1">
    <citation type="journal article" date="2019" name="Sci. Rep.">
        <title>Draft genome of Tanacetum cinerariifolium, the natural source of mosquito coil.</title>
        <authorList>
            <person name="Yamashiro T."/>
            <person name="Shiraishi A."/>
            <person name="Satake H."/>
            <person name="Nakayama K."/>
        </authorList>
    </citation>
    <scope>NUCLEOTIDE SEQUENCE</scope>
</reference>